<keyword evidence="3" id="KW-1185">Reference proteome</keyword>
<protein>
    <recommendedName>
        <fullName evidence="4">Lipoprotein</fullName>
    </recommendedName>
</protein>
<evidence type="ECO:0008006" key="4">
    <source>
        <dbReference type="Google" id="ProtNLM"/>
    </source>
</evidence>
<gene>
    <name evidence="2" type="ORF">CJF38_11690</name>
</gene>
<dbReference type="EMBL" id="NQKG01000009">
    <property type="protein sequence ID" value="OZY55102.1"/>
    <property type="molecule type" value="Genomic_DNA"/>
</dbReference>
<proteinExistence type="predicted"/>
<sequence>MKKLLIPGFALALVVGFAAYAAADESSNVKITAEDGMIELFDGNDNKDCEFTFTTGKHRLGEGNKCRNDELYSFKLLNVPSAATIILSDAGDCGKDENFYFRLKTIKYEVTTVLVRLAEISSFEEGAVITPGLRLLEKHGTGGTVGGKWTCLEIIRSE</sequence>
<keyword evidence="1" id="KW-0732">Signal</keyword>
<reference evidence="2 3" key="1">
    <citation type="submission" date="2017-08" db="EMBL/GenBank/DDBJ databases">
        <title>Genomic and metabolic characterisation of spoilage-associated Pseudomonas species.</title>
        <authorList>
            <person name="Stanborough T."/>
            <person name="Fegan N."/>
            <person name="Powell S.M."/>
            <person name="Singh T."/>
            <person name="Tamplin M.L."/>
            <person name="Chandry P.S."/>
        </authorList>
    </citation>
    <scope>NUCLEOTIDE SEQUENCE [LARGE SCALE GENOMIC DNA]</scope>
    <source>
        <strain evidence="2 3">L1814</strain>
    </source>
</reference>
<dbReference type="RefSeq" id="WP_047280459.1">
    <property type="nucleotide sequence ID" value="NZ_CP062158.2"/>
</dbReference>
<feature type="signal peptide" evidence="1">
    <location>
        <begin position="1"/>
        <end position="21"/>
    </location>
</feature>
<feature type="chain" id="PRO_5045147014" description="Lipoprotein" evidence="1">
    <location>
        <begin position="22"/>
        <end position="158"/>
    </location>
</feature>
<organism evidence="2 3">
    <name type="scientific">Pseudomonas lundensis</name>
    <dbReference type="NCBI Taxonomy" id="86185"/>
    <lineage>
        <taxon>Bacteria</taxon>
        <taxon>Pseudomonadati</taxon>
        <taxon>Pseudomonadota</taxon>
        <taxon>Gammaproteobacteria</taxon>
        <taxon>Pseudomonadales</taxon>
        <taxon>Pseudomonadaceae</taxon>
        <taxon>Pseudomonas</taxon>
    </lineage>
</organism>
<evidence type="ECO:0000313" key="2">
    <source>
        <dbReference type="EMBL" id="OZY55102.1"/>
    </source>
</evidence>
<evidence type="ECO:0000313" key="3">
    <source>
        <dbReference type="Proteomes" id="UP000216897"/>
    </source>
</evidence>
<dbReference type="GeneID" id="61879983"/>
<accession>A0ABX4GLY1</accession>
<dbReference type="Proteomes" id="UP000216897">
    <property type="component" value="Unassembled WGS sequence"/>
</dbReference>
<name>A0ABX4GLY1_9PSED</name>
<evidence type="ECO:0000256" key="1">
    <source>
        <dbReference type="SAM" id="SignalP"/>
    </source>
</evidence>
<comment type="caution">
    <text evidence="2">The sequence shown here is derived from an EMBL/GenBank/DDBJ whole genome shotgun (WGS) entry which is preliminary data.</text>
</comment>